<evidence type="ECO:0000256" key="6">
    <source>
        <dbReference type="ARBA" id="ARBA00022833"/>
    </source>
</evidence>
<comment type="pathway">
    <text evidence="2">Nucleotide-sugar biosynthesis; GDP-alpha-D-mannose biosynthesis; alpha-D-mannose 1-phosphate from D-fructose 6-phosphate: step 1/2.</text>
</comment>
<dbReference type="SUPFAM" id="SSF51182">
    <property type="entry name" value="RmlC-like cupins"/>
    <property type="match status" value="1"/>
</dbReference>
<dbReference type="CDD" id="cd07011">
    <property type="entry name" value="cupin_PMI_type_I_N"/>
    <property type="match status" value="1"/>
</dbReference>
<organism evidence="12 13">
    <name type="scientific">Triparma columacea</name>
    <dbReference type="NCBI Taxonomy" id="722753"/>
    <lineage>
        <taxon>Eukaryota</taxon>
        <taxon>Sar</taxon>
        <taxon>Stramenopiles</taxon>
        <taxon>Ochrophyta</taxon>
        <taxon>Bolidophyceae</taxon>
        <taxon>Parmales</taxon>
        <taxon>Triparmaceae</taxon>
        <taxon>Triparma</taxon>
    </lineage>
</organism>
<evidence type="ECO:0000256" key="10">
    <source>
        <dbReference type="SAM" id="MobiDB-lite"/>
    </source>
</evidence>
<accession>A0A9W7GC58</accession>
<proteinExistence type="inferred from homology"/>
<dbReference type="Gene3D" id="2.60.120.10">
    <property type="entry name" value="Jelly Rolls"/>
    <property type="match status" value="2"/>
</dbReference>
<reference evidence="13" key="1">
    <citation type="journal article" date="2023" name="Commun. Biol.">
        <title>Genome analysis of Parmales, the sister group of diatoms, reveals the evolutionary specialization of diatoms from phago-mixotrophs to photoautotrophs.</title>
        <authorList>
            <person name="Ban H."/>
            <person name="Sato S."/>
            <person name="Yoshikawa S."/>
            <person name="Yamada K."/>
            <person name="Nakamura Y."/>
            <person name="Ichinomiya M."/>
            <person name="Sato N."/>
            <person name="Blanc-Mathieu R."/>
            <person name="Endo H."/>
            <person name="Kuwata A."/>
            <person name="Ogata H."/>
        </authorList>
    </citation>
    <scope>NUCLEOTIDE SEQUENCE [LARGE SCALE GENOMIC DNA]</scope>
</reference>
<evidence type="ECO:0000313" key="13">
    <source>
        <dbReference type="Proteomes" id="UP001165065"/>
    </source>
</evidence>
<feature type="binding site" evidence="9">
    <location>
        <position position="140"/>
    </location>
    <ligand>
        <name>Zn(2+)</name>
        <dbReference type="ChEBI" id="CHEBI:29105"/>
    </ligand>
</feature>
<dbReference type="Gene3D" id="1.10.441.10">
    <property type="entry name" value="Phosphomannose Isomerase, domain 2"/>
    <property type="match status" value="1"/>
</dbReference>
<keyword evidence="6 9" id="KW-0862">Zinc</keyword>
<comment type="catalytic activity">
    <reaction evidence="1">
        <text>D-mannose 6-phosphate = D-fructose 6-phosphate</text>
        <dbReference type="Rhea" id="RHEA:12356"/>
        <dbReference type="ChEBI" id="CHEBI:58735"/>
        <dbReference type="ChEBI" id="CHEBI:61527"/>
        <dbReference type="EC" id="5.3.1.8"/>
    </reaction>
</comment>
<dbReference type="Pfam" id="PF20511">
    <property type="entry name" value="PMI_typeI_cat"/>
    <property type="match status" value="1"/>
</dbReference>
<dbReference type="PIRSF" id="PIRSF001480">
    <property type="entry name" value="Mannose-6-phosphate_isomerase"/>
    <property type="match status" value="1"/>
</dbReference>
<dbReference type="GO" id="GO:0009298">
    <property type="term" value="P:GDP-mannose biosynthetic process"/>
    <property type="evidence" value="ECO:0007669"/>
    <property type="project" value="InterPro"/>
</dbReference>
<dbReference type="InterPro" id="IPR014710">
    <property type="entry name" value="RmlC-like_jellyroll"/>
</dbReference>
<gene>
    <name evidence="12" type="ORF">TrCOL_g2740</name>
</gene>
<dbReference type="InterPro" id="IPR046457">
    <property type="entry name" value="PMI_typeI_cat"/>
</dbReference>
<evidence type="ECO:0000256" key="9">
    <source>
        <dbReference type="PIRSR" id="PIRSR001480-2"/>
    </source>
</evidence>
<feature type="domain" description="Phosphomannose isomerase type I catalytic" evidence="11">
    <location>
        <begin position="11"/>
        <end position="157"/>
    </location>
</feature>
<dbReference type="InterPro" id="IPR016305">
    <property type="entry name" value="Mannose-6-P_Isomerase"/>
</dbReference>
<evidence type="ECO:0000256" key="2">
    <source>
        <dbReference type="ARBA" id="ARBA00004666"/>
    </source>
</evidence>
<comment type="caution">
    <text evidence="12">The sequence shown here is derived from an EMBL/GenBank/DDBJ whole genome shotgun (WGS) entry which is preliminary data.</text>
</comment>
<name>A0A9W7GC58_9STRA</name>
<dbReference type="GO" id="GO:0005829">
    <property type="term" value="C:cytosol"/>
    <property type="evidence" value="ECO:0007669"/>
    <property type="project" value="TreeGrafter"/>
</dbReference>
<feature type="binding site" evidence="9">
    <location>
        <position position="115"/>
    </location>
    <ligand>
        <name>Zn(2+)</name>
        <dbReference type="ChEBI" id="CHEBI:29105"/>
    </ligand>
</feature>
<evidence type="ECO:0000256" key="1">
    <source>
        <dbReference type="ARBA" id="ARBA00000757"/>
    </source>
</evidence>
<dbReference type="InterPro" id="IPR001250">
    <property type="entry name" value="Man6P_Isoase-1"/>
</dbReference>
<feature type="binding site" evidence="9">
    <location>
        <position position="280"/>
    </location>
    <ligand>
        <name>Zn(2+)</name>
        <dbReference type="ChEBI" id="CHEBI:29105"/>
    </ligand>
</feature>
<feature type="region of interest" description="Disordered" evidence="10">
    <location>
        <begin position="34"/>
        <end position="54"/>
    </location>
</feature>
<feature type="binding site" evidence="9">
    <location>
        <position position="113"/>
    </location>
    <ligand>
        <name>Zn(2+)</name>
        <dbReference type="ChEBI" id="CHEBI:29105"/>
    </ligand>
</feature>
<dbReference type="PRINTS" id="PR00714">
    <property type="entry name" value="MAN6PISMRASE"/>
</dbReference>
<protein>
    <recommendedName>
        <fullName evidence="4">mannose-6-phosphate isomerase</fullName>
        <ecNumber evidence="4">5.3.1.8</ecNumber>
    </recommendedName>
</protein>
<evidence type="ECO:0000256" key="3">
    <source>
        <dbReference type="ARBA" id="ARBA00010772"/>
    </source>
</evidence>
<dbReference type="OrthoDB" id="6605218at2759"/>
<dbReference type="GO" id="GO:0005975">
    <property type="term" value="P:carbohydrate metabolic process"/>
    <property type="evidence" value="ECO:0007669"/>
    <property type="project" value="InterPro"/>
</dbReference>
<keyword evidence="5 9" id="KW-0479">Metal-binding</keyword>
<sequence>MGPKRFHRVVGCVQKYKWGKPSSSEPLVKRLHLASSTTTSTTESPSSAPDEPFAELWMGTHPNGPSSIVGGSGQTLLQLIESDPSFHLGSVSSTTDIPYLLKVLSIHKVLSIQSHPDTALAQKLHASNPDVYKTPCHKPEMAVALTPFTAMLGFRPLTELRTNLLSYPEIMDVVGPDAWEGVLGAYDRTVGVGDFDTGVKEAVKSLFTSYMEMFPTLGPPALSSVLTRLNDKVDKTDLDNLVLDFAEQFPGDCGVLSPVFLNVISCSPGESVYVGSNTPHAYVSGEIIECMARSDNVIRCGLTPKFKDVGVLCESLKYDTYRPEVGKGEEVGEGGGKGSTRRYRPPVEDFEVRITTFKGGEGGRVDSGVDSGAILMVIEGGGTLRGTGGEEIEVGFGDGVFVSANTELEVVGGEEGIKFVRGMRNVG</sequence>
<evidence type="ECO:0000256" key="8">
    <source>
        <dbReference type="PIRSR" id="PIRSR001480-1"/>
    </source>
</evidence>
<keyword evidence="13" id="KW-1185">Reference proteome</keyword>
<dbReference type="AlphaFoldDB" id="A0A9W7GC58"/>
<evidence type="ECO:0000256" key="4">
    <source>
        <dbReference type="ARBA" id="ARBA00011956"/>
    </source>
</evidence>
<feature type="active site" evidence="8">
    <location>
        <position position="299"/>
    </location>
</feature>
<dbReference type="Proteomes" id="UP001165065">
    <property type="component" value="Unassembled WGS sequence"/>
</dbReference>
<dbReference type="PANTHER" id="PTHR10309:SF0">
    <property type="entry name" value="MANNOSE-6-PHOSPHATE ISOMERASE"/>
    <property type="match status" value="1"/>
</dbReference>
<comment type="similarity">
    <text evidence="3">Belongs to the mannose-6-phosphate isomerase type 1 family.</text>
</comment>
<dbReference type="InterPro" id="IPR011051">
    <property type="entry name" value="RmlC_Cupin_sf"/>
</dbReference>
<evidence type="ECO:0000313" key="12">
    <source>
        <dbReference type="EMBL" id="GMI41183.1"/>
    </source>
</evidence>
<dbReference type="PANTHER" id="PTHR10309">
    <property type="entry name" value="MANNOSE-6-PHOSPHATE ISOMERASE"/>
    <property type="match status" value="1"/>
</dbReference>
<evidence type="ECO:0000256" key="7">
    <source>
        <dbReference type="ARBA" id="ARBA00023235"/>
    </source>
</evidence>
<feature type="compositionally biased region" description="Low complexity" evidence="10">
    <location>
        <begin position="35"/>
        <end position="47"/>
    </location>
</feature>
<evidence type="ECO:0000256" key="5">
    <source>
        <dbReference type="ARBA" id="ARBA00022723"/>
    </source>
</evidence>
<dbReference type="GO" id="GO:0008270">
    <property type="term" value="F:zinc ion binding"/>
    <property type="evidence" value="ECO:0007669"/>
    <property type="project" value="InterPro"/>
</dbReference>
<comment type="cofactor">
    <cofactor evidence="9">
        <name>Zn(2+)</name>
        <dbReference type="ChEBI" id="CHEBI:29105"/>
    </cofactor>
    <text evidence="9">Binds 1 zinc ion per subunit.</text>
</comment>
<dbReference type="EC" id="5.3.1.8" evidence="4"/>
<dbReference type="GO" id="GO:0004476">
    <property type="term" value="F:mannose-6-phosphate isomerase activity"/>
    <property type="evidence" value="ECO:0007669"/>
    <property type="project" value="UniProtKB-EC"/>
</dbReference>
<keyword evidence="7" id="KW-0413">Isomerase</keyword>
<dbReference type="EMBL" id="BRYA01000143">
    <property type="protein sequence ID" value="GMI41183.1"/>
    <property type="molecule type" value="Genomic_DNA"/>
</dbReference>
<dbReference type="NCBIfam" id="TIGR00218">
    <property type="entry name" value="manA"/>
    <property type="match status" value="1"/>
</dbReference>
<evidence type="ECO:0000259" key="11">
    <source>
        <dbReference type="Pfam" id="PF20511"/>
    </source>
</evidence>